<reference evidence="1" key="1">
    <citation type="journal article" date="2016" name="Nat. Genet.">
        <title>The genome sequences of Arachis duranensis and Arachis ipaensis, the diploid ancestors of cultivated peanut.</title>
        <authorList>
            <person name="Bertioli D.J."/>
            <person name="Cannon S.B."/>
            <person name="Froenicke L."/>
            <person name="Huang G."/>
            <person name="Farmer A.D."/>
            <person name="Cannon E.K."/>
            <person name="Liu X."/>
            <person name="Gao D."/>
            <person name="Clevenger J."/>
            <person name="Dash S."/>
            <person name="Ren L."/>
            <person name="Moretzsohn M.C."/>
            <person name="Shirasawa K."/>
            <person name="Huang W."/>
            <person name="Vidigal B."/>
            <person name="Abernathy B."/>
            <person name="Chu Y."/>
            <person name="Niederhuth C.E."/>
            <person name="Umale P."/>
            <person name="Araujo A.C."/>
            <person name="Kozik A."/>
            <person name="Kim K.D."/>
            <person name="Burow M.D."/>
            <person name="Varshney R.K."/>
            <person name="Wang X."/>
            <person name="Zhang X."/>
            <person name="Barkley N."/>
            <person name="Guimaraes P.M."/>
            <person name="Isobe S."/>
            <person name="Guo B."/>
            <person name="Liao B."/>
            <person name="Stalker H.T."/>
            <person name="Schmitz R.J."/>
            <person name="Scheffler B.E."/>
            <person name="Leal-Bertioli S.C."/>
            <person name="Xun X."/>
            <person name="Jackson S.A."/>
            <person name="Michelmore R."/>
            <person name="Ozias-Akins P."/>
        </authorList>
    </citation>
    <scope>NUCLEOTIDE SEQUENCE [LARGE SCALE GENOMIC DNA]</scope>
    <source>
        <strain evidence="1">cv. V14167</strain>
    </source>
</reference>
<evidence type="ECO:0000313" key="1">
    <source>
        <dbReference type="Proteomes" id="UP000515211"/>
    </source>
</evidence>
<organism evidence="1 2">
    <name type="scientific">Arachis duranensis</name>
    <name type="common">Wild peanut</name>
    <dbReference type="NCBI Taxonomy" id="130453"/>
    <lineage>
        <taxon>Eukaryota</taxon>
        <taxon>Viridiplantae</taxon>
        <taxon>Streptophyta</taxon>
        <taxon>Embryophyta</taxon>
        <taxon>Tracheophyta</taxon>
        <taxon>Spermatophyta</taxon>
        <taxon>Magnoliopsida</taxon>
        <taxon>eudicotyledons</taxon>
        <taxon>Gunneridae</taxon>
        <taxon>Pentapetalae</taxon>
        <taxon>rosids</taxon>
        <taxon>fabids</taxon>
        <taxon>Fabales</taxon>
        <taxon>Fabaceae</taxon>
        <taxon>Papilionoideae</taxon>
        <taxon>50 kb inversion clade</taxon>
        <taxon>dalbergioids sensu lato</taxon>
        <taxon>Dalbergieae</taxon>
        <taxon>Pterocarpus clade</taxon>
        <taxon>Arachis</taxon>
    </lineage>
</organism>
<gene>
    <name evidence="2" type="primary">LOC107474369</name>
</gene>
<accession>A0A9C6WT33</accession>
<evidence type="ECO:0000313" key="2">
    <source>
        <dbReference type="RefSeq" id="XP_052113433.1"/>
    </source>
</evidence>
<keyword evidence="1" id="KW-1185">Reference proteome</keyword>
<proteinExistence type="predicted"/>
<dbReference type="RefSeq" id="XP_052113433.1">
    <property type="nucleotide sequence ID" value="XM_052257473.1"/>
</dbReference>
<protein>
    <submittedName>
        <fullName evidence="2">Uncharacterized protein LOC107474369</fullName>
    </submittedName>
</protein>
<name>A0A9C6WT33_ARADU</name>
<reference evidence="2" key="2">
    <citation type="submission" date="2025-08" db="UniProtKB">
        <authorList>
            <consortium name="RefSeq"/>
        </authorList>
    </citation>
    <scope>IDENTIFICATION</scope>
    <source>
        <tissue evidence="2">Whole plant</tissue>
    </source>
</reference>
<dbReference type="KEGG" id="adu:107474369"/>
<dbReference type="AlphaFoldDB" id="A0A9C6WT33"/>
<sequence>MHYSPLHQNCSSLFAVCSPFFFLAKHSPLTTHHSRTIAPLRCVLTSGRLCGQHRRPFAHHCREGEIVPNTPFKQVSLATTNLAPGFRKFLTGVCCHNKQYICLVPHILFIMNEGMRY</sequence>
<dbReference type="Proteomes" id="UP000515211">
    <property type="component" value="Chromosome 2"/>
</dbReference>
<dbReference type="GeneID" id="107474369"/>